<evidence type="ECO:0000313" key="2">
    <source>
        <dbReference type="EMBL" id="MBG9377229.1"/>
    </source>
</evidence>
<evidence type="ECO:0000256" key="1">
    <source>
        <dbReference type="SAM" id="Phobius"/>
    </source>
</evidence>
<keyword evidence="1" id="KW-0812">Transmembrane</keyword>
<proteinExistence type="predicted"/>
<name>A0A931EAH5_9BACT</name>
<gene>
    <name evidence="2" type="ORF">I5907_13385</name>
</gene>
<evidence type="ECO:0000313" key="3">
    <source>
        <dbReference type="Proteomes" id="UP000628448"/>
    </source>
</evidence>
<keyword evidence="1" id="KW-0472">Membrane</keyword>
<sequence>MILLFCMKHSQLIGILAVLALIGICFMPFTFIASKQITVTGFSAEGTNFGKPGYLNVILSVICLIFFAVPKIWAKRTNVFIAAINLAWALRNYLLLGSCILGECPEKKAGLYLLMLAAIVIQAMTLLPKMDVMNEKS</sequence>
<accession>A0A931EAH5</accession>
<feature type="transmembrane region" description="Helical" evidence="1">
    <location>
        <begin position="80"/>
        <end position="103"/>
    </location>
</feature>
<keyword evidence="1" id="KW-1133">Transmembrane helix</keyword>
<dbReference type="AlphaFoldDB" id="A0A931EAH5"/>
<feature type="transmembrane region" description="Helical" evidence="1">
    <location>
        <begin position="12"/>
        <end position="33"/>
    </location>
</feature>
<comment type="caution">
    <text evidence="2">The sequence shown here is derived from an EMBL/GenBank/DDBJ whole genome shotgun (WGS) entry which is preliminary data.</text>
</comment>
<keyword evidence="3" id="KW-1185">Reference proteome</keyword>
<reference evidence="2" key="1">
    <citation type="submission" date="2020-11" db="EMBL/GenBank/DDBJ databases">
        <title>Bacterial whole genome sequence for Panacibacter sp. DH6.</title>
        <authorList>
            <person name="Le V."/>
            <person name="Ko S."/>
            <person name="Ahn C.-Y."/>
            <person name="Oh H.-M."/>
        </authorList>
    </citation>
    <scope>NUCLEOTIDE SEQUENCE</scope>
    <source>
        <strain evidence="2">DH6</strain>
    </source>
</reference>
<dbReference type="EMBL" id="JADWYR010000002">
    <property type="protein sequence ID" value="MBG9377229.1"/>
    <property type="molecule type" value="Genomic_DNA"/>
</dbReference>
<feature type="transmembrane region" description="Helical" evidence="1">
    <location>
        <begin position="53"/>
        <end position="73"/>
    </location>
</feature>
<feature type="transmembrane region" description="Helical" evidence="1">
    <location>
        <begin position="109"/>
        <end position="127"/>
    </location>
</feature>
<organism evidence="2 3">
    <name type="scientific">Panacibacter microcysteis</name>
    <dbReference type="NCBI Taxonomy" id="2793269"/>
    <lineage>
        <taxon>Bacteria</taxon>
        <taxon>Pseudomonadati</taxon>
        <taxon>Bacteroidota</taxon>
        <taxon>Chitinophagia</taxon>
        <taxon>Chitinophagales</taxon>
        <taxon>Chitinophagaceae</taxon>
        <taxon>Panacibacter</taxon>
    </lineage>
</organism>
<dbReference type="Proteomes" id="UP000628448">
    <property type="component" value="Unassembled WGS sequence"/>
</dbReference>
<protein>
    <submittedName>
        <fullName evidence="2">Uncharacterized protein</fullName>
    </submittedName>
</protein>